<gene>
    <name evidence="4" type="ORF">ABS642_10830</name>
</gene>
<dbReference type="Gene3D" id="3.40.630.30">
    <property type="match status" value="1"/>
</dbReference>
<keyword evidence="1" id="KW-0808">Transferase</keyword>
<dbReference type="PROSITE" id="PS51186">
    <property type="entry name" value="GNAT"/>
    <property type="match status" value="1"/>
</dbReference>
<organism evidence="4">
    <name type="scientific">Microbacterium sp. A8/3-1</name>
    <dbReference type="NCBI Taxonomy" id="3160749"/>
    <lineage>
        <taxon>Bacteria</taxon>
        <taxon>Bacillati</taxon>
        <taxon>Actinomycetota</taxon>
        <taxon>Actinomycetes</taxon>
        <taxon>Micrococcales</taxon>
        <taxon>Microbacteriaceae</taxon>
        <taxon>Microbacterium</taxon>
    </lineage>
</organism>
<dbReference type="CDD" id="cd04301">
    <property type="entry name" value="NAT_SF"/>
    <property type="match status" value="1"/>
</dbReference>
<evidence type="ECO:0000256" key="1">
    <source>
        <dbReference type="ARBA" id="ARBA00022679"/>
    </source>
</evidence>
<dbReference type="EMBL" id="CP158357">
    <property type="protein sequence ID" value="XBX80557.1"/>
    <property type="molecule type" value="Genomic_DNA"/>
</dbReference>
<dbReference type="PANTHER" id="PTHR43877:SF2">
    <property type="entry name" value="AMINOALKYLPHOSPHONATE N-ACETYLTRANSFERASE-RELATED"/>
    <property type="match status" value="1"/>
</dbReference>
<dbReference type="Pfam" id="PF00583">
    <property type="entry name" value="Acetyltransf_1"/>
    <property type="match status" value="1"/>
</dbReference>
<dbReference type="GO" id="GO:0016747">
    <property type="term" value="F:acyltransferase activity, transferring groups other than amino-acyl groups"/>
    <property type="evidence" value="ECO:0007669"/>
    <property type="project" value="InterPro"/>
</dbReference>
<sequence length="173" mass="19111">MSRRVLIRLCGSGDPAKLHEAFAEVGWDKPVALFERYVQEHAAMSRHFLLAEVDGAVAGYVTLVWRSAYPPFAEDGIPEVSDLNVLPRFRRSGIAASLLDHIEQVAGQRSPVLGLGVGLYVDYGAAQRIYVRRGYLPDGRGLMYANQPVPTGETVPLDDDATLMFTKQIDRHS</sequence>
<dbReference type="InterPro" id="IPR016181">
    <property type="entry name" value="Acyl_CoA_acyltransferase"/>
</dbReference>
<keyword evidence="2" id="KW-0012">Acyltransferase</keyword>
<proteinExistence type="predicted"/>
<evidence type="ECO:0000259" key="3">
    <source>
        <dbReference type="PROSITE" id="PS51186"/>
    </source>
</evidence>
<reference evidence="4" key="1">
    <citation type="submission" date="2024-06" db="EMBL/GenBank/DDBJ databases">
        <title>Draft genome sequence of Microbacterium sp. strain A8/3-1, isolated from Oxytropis tragacanthoides Fisch. ex DC. Root nodules in the Altai region of Russia.</title>
        <authorList>
            <person name="Sazanova A."/>
            <person name="Guro P."/>
            <person name="Kuznetsova I."/>
            <person name="Belimov A."/>
            <person name="Safronova V."/>
        </authorList>
    </citation>
    <scope>NUCLEOTIDE SEQUENCE</scope>
    <source>
        <strain evidence="4">A8/3-1</strain>
    </source>
</reference>
<accession>A0AAU7W458</accession>
<name>A0AAU7W458_9MICO</name>
<dbReference type="SUPFAM" id="SSF55729">
    <property type="entry name" value="Acyl-CoA N-acyltransferases (Nat)"/>
    <property type="match status" value="1"/>
</dbReference>
<dbReference type="AlphaFoldDB" id="A0AAU7W458"/>
<dbReference type="InterPro" id="IPR050832">
    <property type="entry name" value="Bact_Acetyltransf"/>
</dbReference>
<evidence type="ECO:0000313" key="4">
    <source>
        <dbReference type="EMBL" id="XBX80557.1"/>
    </source>
</evidence>
<feature type="domain" description="N-acetyltransferase" evidence="3">
    <location>
        <begin position="5"/>
        <end position="156"/>
    </location>
</feature>
<dbReference type="RefSeq" id="WP_350353358.1">
    <property type="nucleotide sequence ID" value="NZ_CP158357.1"/>
</dbReference>
<dbReference type="PANTHER" id="PTHR43877">
    <property type="entry name" value="AMINOALKYLPHOSPHONATE N-ACETYLTRANSFERASE-RELATED-RELATED"/>
    <property type="match status" value="1"/>
</dbReference>
<protein>
    <submittedName>
        <fullName evidence="4">GNAT family N-acetyltransferase</fullName>
    </submittedName>
</protein>
<evidence type="ECO:0000256" key="2">
    <source>
        <dbReference type="ARBA" id="ARBA00023315"/>
    </source>
</evidence>
<dbReference type="InterPro" id="IPR000182">
    <property type="entry name" value="GNAT_dom"/>
</dbReference>